<dbReference type="SUPFAM" id="SSF56112">
    <property type="entry name" value="Protein kinase-like (PK-like)"/>
    <property type="match status" value="1"/>
</dbReference>
<gene>
    <name evidence="1" type="ORF">IFK94_03445</name>
</gene>
<evidence type="ECO:0008006" key="3">
    <source>
        <dbReference type="Google" id="ProtNLM"/>
    </source>
</evidence>
<proteinExistence type="predicted"/>
<organism evidence="1 2">
    <name type="scientific">Candidatus Polarisedimenticola svalbardensis</name>
    <dbReference type="NCBI Taxonomy" id="2886004"/>
    <lineage>
        <taxon>Bacteria</taxon>
        <taxon>Pseudomonadati</taxon>
        <taxon>Acidobacteriota</taxon>
        <taxon>Candidatus Polarisedimenticolia</taxon>
        <taxon>Candidatus Polarisedimenticolales</taxon>
        <taxon>Candidatus Polarisedimenticolaceae</taxon>
        <taxon>Candidatus Polarisedimenticola</taxon>
    </lineage>
</organism>
<sequence length="238" mass="26746">MSHSGKESTTAATGERLRLDHLDRLEPLARQKGRNGTKADILRYDMDGFAVSLKDYRDRPLWVRATLGRYLIARESRGYLGAGDLEGLPRFLGRLGPVSLATEWVDAIPLAQFTAGLSSSPPVEVFEQLDRILDELHSRKVALSDLHHRDVLVSSEGEVHVVDLAMAYHYRDRPLVLRPFRRWLFGHLCRLDRIAAARMRARFTGGDMDEAVERAGGSTSGLYRTGRKLKAILRGGRK</sequence>
<evidence type="ECO:0000313" key="1">
    <source>
        <dbReference type="EMBL" id="MBD3867157.1"/>
    </source>
</evidence>
<dbReference type="AlphaFoldDB" id="A0A8J6XYJ2"/>
<protein>
    <recommendedName>
        <fullName evidence="3">Protein kinase domain-containing protein</fullName>
    </recommendedName>
</protein>
<dbReference type="InterPro" id="IPR011009">
    <property type="entry name" value="Kinase-like_dom_sf"/>
</dbReference>
<evidence type="ECO:0000313" key="2">
    <source>
        <dbReference type="Proteomes" id="UP000648239"/>
    </source>
</evidence>
<reference evidence="1 2" key="1">
    <citation type="submission" date="2020-08" db="EMBL/GenBank/DDBJ databases">
        <title>Acidobacteriota in marine sediments use diverse sulfur dissimilation pathways.</title>
        <authorList>
            <person name="Wasmund K."/>
        </authorList>
    </citation>
    <scope>NUCLEOTIDE SEQUENCE [LARGE SCALE GENOMIC DNA]</scope>
    <source>
        <strain evidence="1">MAG AM4</strain>
    </source>
</reference>
<comment type="caution">
    <text evidence="1">The sequence shown here is derived from an EMBL/GenBank/DDBJ whole genome shotgun (WGS) entry which is preliminary data.</text>
</comment>
<dbReference type="Proteomes" id="UP000648239">
    <property type="component" value="Unassembled WGS sequence"/>
</dbReference>
<dbReference type="EMBL" id="JACXWD010000006">
    <property type="protein sequence ID" value="MBD3867157.1"/>
    <property type="molecule type" value="Genomic_DNA"/>
</dbReference>
<accession>A0A8J6XYJ2</accession>
<name>A0A8J6XYJ2_9BACT</name>